<accession>A0A168KPM6</accession>
<comment type="caution">
    <text evidence="1">The sequence shown here is derived from an EMBL/GenBank/DDBJ whole genome shotgun (WGS) entry which is preliminary data.</text>
</comment>
<dbReference type="OrthoDB" id="550575at2759"/>
<name>A0A168KPM6_MUCCL</name>
<evidence type="ECO:0000313" key="2">
    <source>
        <dbReference type="Proteomes" id="UP000077051"/>
    </source>
</evidence>
<dbReference type="VEuPathDB" id="FungiDB:MUCCIDRAFT_112016"/>
<sequence length="307" mass="35037">MVPKLPLDLQQVVCKYAIAITSNKFVKVAITVNKTWAYFACQLLYRHYRIKNYLTFISFVKTVTSCNSILPYGSFIRSIDLTPVNKYGIDMRASKLVKCCPNIVEMTLGHPTTLKTETIREITKYNTRLHTLCMGGIDSYPFMLDCDFSGLAQLQHVTLKTTPLLASAFMTLPPRKLKTMKLVQMDAVTHQELLDFCQTHPRLQCLTITNCRDLLTIELGNTLAKLLTPHHPAACLELRTIELEGQQINDQTLFDFFNNVPRGTMLRKLKLTDTSITADFIKPILYHDSSISLQIGQIELQRNRYLL</sequence>
<evidence type="ECO:0000313" key="1">
    <source>
        <dbReference type="EMBL" id="OAD02625.1"/>
    </source>
</evidence>
<organism evidence="1 2">
    <name type="scientific">Mucor lusitanicus CBS 277.49</name>
    <dbReference type="NCBI Taxonomy" id="747725"/>
    <lineage>
        <taxon>Eukaryota</taxon>
        <taxon>Fungi</taxon>
        <taxon>Fungi incertae sedis</taxon>
        <taxon>Mucoromycota</taxon>
        <taxon>Mucoromycotina</taxon>
        <taxon>Mucoromycetes</taxon>
        <taxon>Mucorales</taxon>
        <taxon>Mucorineae</taxon>
        <taxon>Mucoraceae</taxon>
        <taxon>Mucor</taxon>
    </lineage>
</organism>
<protein>
    <recommendedName>
        <fullName evidence="3">F-box domain-containing protein</fullName>
    </recommendedName>
</protein>
<evidence type="ECO:0008006" key="3">
    <source>
        <dbReference type="Google" id="ProtNLM"/>
    </source>
</evidence>
<dbReference type="AlphaFoldDB" id="A0A168KPM6"/>
<dbReference type="SUPFAM" id="SSF52047">
    <property type="entry name" value="RNI-like"/>
    <property type="match status" value="1"/>
</dbReference>
<dbReference type="Gene3D" id="3.80.10.10">
    <property type="entry name" value="Ribonuclease Inhibitor"/>
    <property type="match status" value="1"/>
</dbReference>
<reference evidence="1 2" key="1">
    <citation type="submission" date="2015-06" db="EMBL/GenBank/DDBJ databases">
        <title>Expansion of signal transduction pathways in fungi by whole-genome duplication.</title>
        <authorList>
            <consortium name="DOE Joint Genome Institute"/>
            <person name="Corrochano L.M."/>
            <person name="Kuo A."/>
            <person name="Marcet-Houben M."/>
            <person name="Polaino S."/>
            <person name="Salamov A."/>
            <person name="Villalobos J.M."/>
            <person name="Alvarez M.I."/>
            <person name="Avalos J."/>
            <person name="Benito E.P."/>
            <person name="Benoit I."/>
            <person name="Burger G."/>
            <person name="Camino L.P."/>
            <person name="Canovas D."/>
            <person name="Cerda-Olmedo E."/>
            <person name="Cheng J.-F."/>
            <person name="Dominguez A."/>
            <person name="Elias M."/>
            <person name="Eslava A.P."/>
            <person name="Glaser F."/>
            <person name="Grimwood J."/>
            <person name="Gutierrez G."/>
            <person name="Heitman J."/>
            <person name="Henrissat B."/>
            <person name="Iturriaga E.A."/>
            <person name="Lang B.F."/>
            <person name="Lavin J.L."/>
            <person name="Lee S."/>
            <person name="Li W."/>
            <person name="Lindquist E."/>
            <person name="Lopez-Garcia S."/>
            <person name="Luque E.M."/>
            <person name="Marcos A.T."/>
            <person name="Martin J."/>
            <person name="Mccluskey K."/>
            <person name="Medina H.R."/>
            <person name="Miralles-Duran A."/>
            <person name="Miyazaki A."/>
            <person name="Munoz-Torres E."/>
            <person name="Oguiza J.A."/>
            <person name="Ohm R."/>
            <person name="Olmedo M."/>
            <person name="Orejas M."/>
            <person name="Ortiz-Castellanos L."/>
            <person name="Pisabarro A.G."/>
            <person name="Rodriguez-Romero J."/>
            <person name="Ruiz-Herrera J."/>
            <person name="Ruiz-Vazquez R."/>
            <person name="Sanz C."/>
            <person name="Schackwitz W."/>
            <person name="Schmutz J."/>
            <person name="Shahriari M."/>
            <person name="Shelest E."/>
            <person name="Silva-Franco F."/>
            <person name="Soanes D."/>
            <person name="Syed K."/>
            <person name="Tagua V.G."/>
            <person name="Talbot N.J."/>
            <person name="Thon M."/>
            <person name="De Vries R.P."/>
            <person name="Wiebenga A."/>
            <person name="Yadav J.S."/>
            <person name="Braun E.L."/>
            <person name="Baker S."/>
            <person name="Garre V."/>
            <person name="Horwitz B."/>
            <person name="Torres-Martinez S."/>
            <person name="Idnurm A."/>
            <person name="Herrera-Estrella A."/>
            <person name="Gabaldon T."/>
            <person name="Grigoriev I.V."/>
        </authorList>
    </citation>
    <scope>NUCLEOTIDE SEQUENCE [LARGE SCALE GENOMIC DNA]</scope>
    <source>
        <strain evidence="1 2">CBS 277.49</strain>
    </source>
</reference>
<gene>
    <name evidence="1" type="ORF">MUCCIDRAFT_112016</name>
</gene>
<dbReference type="Proteomes" id="UP000077051">
    <property type="component" value="Unassembled WGS sequence"/>
</dbReference>
<dbReference type="InterPro" id="IPR032675">
    <property type="entry name" value="LRR_dom_sf"/>
</dbReference>
<proteinExistence type="predicted"/>
<dbReference type="STRING" id="747725.A0A168KPM6"/>
<keyword evidence="2" id="KW-1185">Reference proteome</keyword>
<dbReference type="EMBL" id="AMYB01000005">
    <property type="protein sequence ID" value="OAD02625.1"/>
    <property type="molecule type" value="Genomic_DNA"/>
</dbReference>